<evidence type="ECO:0000259" key="2">
    <source>
        <dbReference type="Pfam" id="PF03017"/>
    </source>
</evidence>
<dbReference type="EMBL" id="CAJEUB010000055">
    <property type="protein sequence ID" value="CAD1847439.1"/>
    <property type="molecule type" value="Genomic_DNA"/>
</dbReference>
<evidence type="ECO:0000313" key="4">
    <source>
        <dbReference type="EMBL" id="CAD1847439.1"/>
    </source>
</evidence>
<gene>
    <name evidence="4" type="ORF">CB5_LOCUS30650</name>
</gene>
<protein>
    <recommendedName>
        <fullName evidence="5">Transposase Tnp1/En/Spm-like domain-containing protein</fullName>
    </recommendedName>
</protein>
<proteinExistence type="predicted"/>
<name>A0A6V7QWA6_ANACO</name>
<dbReference type="Pfam" id="PF03017">
    <property type="entry name" value="Transposase_23"/>
    <property type="match status" value="1"/>
</dbReference>
<evidence type="ECO:0000256" key="1">
    <source>
        <dbReference type="SAM" id="Coils"/>
    </source>
</evidence>
<reference evidence="4" key="1">
    <citation type="submission" date="2020-07" db="EMBL/GenBank/DDBJ databases">
        <authorList>
            <person name="Lin J."/>
        </authorList>
    </citation>
    <scope>NUCLEOTIDE SEQUENCE</scope>
</reference>
<dbReference type="PANTHER" id="PTHR33144:SF46">
    <property type="entry name" value="OS04G0610000 PROTEIN"/>
    <property type="match status" value="1"/>
</dbReference>
<dbReference type="Pfam" id="PF03004">
    <property type="entry name" value="Transposase_24"/>
    <property type="match status" value="1"/>
</dbReference>
<dbReference type="InterPro" id="IPR004252">
    <property type="entry name" value="Probable_transposase_24"/>
</dbReference>
<keyword evidence="1" id="KW-0175">Coiled coil</keyword>
<organism evidence="4">
    <name type="scientific">Ananas comosus var. bracteatus</name>
    <name type="common">red pineapple</name>
    <dbReference type="NCBI Taxonomy" id="296719"/>
    <lineage>
        <taxon>Eukaryota</taxon>
        <taxon>Viridiplantae</taxon>
        <taxon>Streptophyta</taxon>
        <taxon>Embryophyta</taxon>
        <taxon>Tracheophyta</taxon>
        <taxon>Spermatophyta</taxon>
        <taxon>Magnoliopsida</taxon>
        <taxon>Liliopsida</taxon>
        <taxon>Poales</taxon>
        <taxon>Bromeliaceae</taxon>
        <taxon>Bromelioideae</taxon>
        <taxon>Ananas</taxon>
    </lineage>
</organism>
<dbReference type="Pfam" id="PF13952">
    <property type="entry name" value="DUF4216"/>
    <property type="match status" value="1"/>
</dbReference>
<evidence type="ECO:0008006" key="5">
    <source>
        <dbReference type="Google" id="ProtNLM"/>
    </source>
</evidence>
<feature type="domain" description="Transposase Tnp1/En/Spm-like" evidence="2">
    <location>
        <begin position="568"/>
        <end position="632"/>
    </location>
</feature>
<accession>A0A6V7QWA6</accession>
<dbReference type="PANTHER" id="PTHR33144">
    <property type="entry name" value="OS10G0409366 PROTEIN-RELATED"/>
    <property type="match status" value="1"/>
</dbReference>
<dbReference type="InterPro" id="IPR004264">
    <property type="entry name" value="Transposase_23"/>
</dbReference>
<feature type="coiled-coil region" evidence="1">
    <location>
        <begin position="460"/>
        <end position="501"/>
    </location>
</feature>
<dbReference type="AlphaFoldDB" id="A0A6V7QWA6"/>
<evidence type="ECO:0000259" key="3">
    <source>
        <dbReference type="Pfam" id="PF13952"/>
    </source>
</evidence>
<sequence>MAAGPLINAKSFKGYVINGFRFHTKDVEEKRKTQNSGVVVVASTSSFSSAKDQNPAKGDVAYYGVVKEIIELNYSGKAKVVLFRCDWVDVRSEGRGIKKDEYGFTLVNFNQLLYRGNLLSNEPFVLASQVEQVFYIRDPIDEDWHIVIGTKPRDYFDMSRKGDDDEVEIYYPTGLDDNLNANSTTSNDCDIVNWIRRDVPGTTINSPLVVNVANSTRKSKNKRGPTRMLKIWATRDDKLLPQKFNEFDQPIGDDATKFTNFLGTVVRNGNDAPLIYKDWRQVPSEYKEKLWNLVKLKYDIEDDSMSWVIKALGKKWKDFKCELKKKHYDAHKTYEDRVADRDPRVIPDQWKHLVDFWNSEEGQARCLRNKVNRSKQVTLHTAGSKSFARIREEESDIDKITMDNPEKAKKALKEGDLFLEVFGKERHGHVRGLGLGPCPTDIWSSMPSRATSVRMAYEAKRKAEEETRGMQEKMAAMEQEQIELKAKLAKMEAKMDAWQRSPNDFHQSNSIETRVQNVANVNEDAANGLERDAWSSSSSSTHAIPTHRIHHKKMRMQHEISQNEGGKEVTLMSLGKPHRPVARGILFSRDPSTIVGGEKLGHQYWEVYIEVVIMPNESLIRSLRNLKTIGDAARKSIAWPSYLVKEDGK</sequence>
<feature type="domain" description="DUF4216" evidence="3">
    <location>
        <begin position="70"/>
        <end position="147"/>
    </location>
</feature>
<dbReference type="InterPro" id="IPR025312">
    <property type="entry name" value="DUF4216"/>
</dbReference>